<feature type="transmembrane region" description="Helical" evidence="6">
    <location>
        <begin position="149"/>
        <end position="167"/>
    </location>
</feature>
<feature type="transmembrane region" description="Helical" evidence="6">
    <location>
        <begin position="251"/>
        <end position="275"/>
    </location>
</feature>
<feature type="transmembrane region" description="Helical" evidence="6">
    <location>
        <begin position="12"/>
        <end position="41"/>
    </location>
</feature>
<evidence type="ECO:0000313" key="8">
    <source>
        <dbReference type="Proteomes" id="UP000092626"/>
    </source>
</evidence>
<organism evidence="7 8">
    <name type="scientific">Gallibacterium genomosp. 3</name>
    <dbReference type="NCBI Taxonomy" id="505345"/>
    <lineage>
        <taxon>Bacteria</taxon>
        <taxon>Pseudomonadati</taxon>
        <taxon>Pseudomonadota</taxon>
        <taxon>Gammaproteobacteria</taxon>
        <taxon>Pasteurellales</taxon>
        <taxon>Pasteurellaceae</taxon>
        <taxon>Gallibacterium</taxon>
    </lineage>
</organism>
<feature type="transmembrane region" description="Helical" evidence="6">
    <location>
        <begin position="225"/>
        <end position="245"/>
    </location>
</feature>
<comment type="similarity">
    <text evidence="2">Belongs to the autoinducer-2 exporter (AI-2E) (TC 2.A.86) family.</text>
</comment>
<evidence type="ECO:0000313" key="7">
    <source>
        <dbReference type="EMBL" id="OBX04367.1"/>
    </source>
</evidence>
<dbReference type="Pfam" id="PF01594">
    <property type="entry name" value="AI-2E_transport"/>
    <property type="match status" value="1"/>
</dbReference>
<dbReference type="PATRIC" id="fig|505345.6.peg.1399"/>
<dbReference type="RefSeq" id="WP_065237491.1">
    <property type="nucleotide sequence ID" value="NZ_JTJR01000026.1"/>
</dbReference>
<evidence type="ECO:0000256" key="4">
    <source>
        <dbReference type="ARBA" id="ARBA00022989"/>
    </source>
</evidence>
<keyword evidence="3 6" id="KW-0812">Transmembrane</keyword>
<dbReference type="GO" id="GO:0016020">
    <property type="term" value="C:membrane"/>
    <property type="evidence" value="ECO:0007669"/>
    <property type="project" value="UniProtKB-SubCell"/>
</dbReference>
<keyword evidence="5 6" id="KW-0472">Membrane</keyword>
<dbReference type="STRING" id="505345.QV06_06855"/>
<evidence type="ECO:0000256" key="3">
    <source>
        <dbReference type="ARBA" id="ARBA00022692"/>
    </source>
</evidence>
<feature type="transmembrane region" description="Helical" evidence="6">
    <location>
        <begin position="196"/>
        <end position="218"/>
    </location>
</feature>
<feature type="transmembrane region" description="Helical" evidence="6">
    <location>
        <begin position="61"/>
        <end position="81"/>
    </location>
</feature>
<dbReference type="AlphaFoldDB" id="A0A1A7PRM7"/>
<keyword evidence="4 6" id="KW-1133">Transmembrane helix</keyword>
<gene>
    <name evidence="7" type="ORF">QV06_06855</name>
</gene>
<dbReference type="EMBL" id="JTJR01000026">
    <property type="protein sequence ID" value="OBX04367.1"/>
    <property type="molecule type" value="Genomic_DNA"/>
</dbReference>
<comment type="subcellular location">
    <subcellularLocation>
        <location evidence="1">Membrane</location>
        <topology evidence="1">Multi-pass membrane protein</topology>
    </subcellularLocation>
</comment>
<evidence type="ECO:0000256" key="2">
    <source>
        <dbReference type="ARBA" id="ARBA00009773"/>
    </source>
</evidence>
<evidence type="ECO:0000256" key="5">
    <source>
        <dbReference type="ARBA" id="ARBA00023136"/>
    </source>
</evidence>
<sequence length="334" mass="37181">MEKLPLTFKHFLITISSVLILWLPVFELHLVLMLFIALSAYALTQTFSNYLRKHTQHNVGYAVFIVITLFLLLIFLFVIWLENRADTFSAGKLISSVANILDELHTKLPASLAIHIPDGVSTLQAQLSHWLKENAKELQTAGLYTVRSLGHIIVGVVIGTIAAFQTLPFQSSNLKTLPQLLQSHFQTLLNGFTNVFFAQFRISLINTLLAALYLLVILPAFGKPLPLSGTMVFATFITGLIPVVGNLISNSFIVIMSLGDSISIAITSMIFLIVIHKLEYFLNAEIIGHRINAKTWELLIMMVLMEASFGIPGLISAPIIYAQIKSLLTHQNWI</sequence>
<name>A0A1A7PRM7_9PAST</name>
<dbReference type="Proteomes" id="UP000092626">
    <property type="component" value="Unassembled WGS sequence"/>
</dbReference>
<evidence type="ECO:0000256" key="1">
    <source>
        <dbReference type="ARBA" id="ARBA00004141"/>
    </source>
</evidence>
<proteinExistence type="inferred from homology"/>
<feature type="transmembrane region" description="Helical" evidence="6">
    <location>
        <begin position="296"/>
        <end position="324"/>
    </location>
</feature>
<dbReference type="InterPro" id="IPR002549">
    <property type="entry name" value="AI-2E-like"/>
</dbReference>
<evidence type="ECO:0000256" key="6">
    <source>
        <dbReference type="SAM" id="Phobius"/>
    </source>
</evidence>
<protein>
    <submittedName>
        <fullName evidence="7">Uncharacterized protein</fullName>
    </submittedName>
</protein>
<accession>A0A1A7PRM7</accession>
<comment type="caution">
    <text evidence="7">The sequence shown here is derived from an EMBL/GenBank/DDBJ whole genome shotgun (WGS) entry which is preliminary data.</text>
</comment>
<reference evidence="7 8" key="1">
    <citation type="submission" date="2014-11" db="EMBL/GenBank/DDBJ databases">
        <title>Pan-genome of Gallibacterium spp.</title>
        <authorList>
            <person name="Kudirkiene E."/>
            <person name="Bojesen A.M."/>
        </authorList>
    </citation>
    <scope>NUCLEOTIDE SEQUENCE [LARGE SCALE GENOMIC DNA]</scope>
    <source>
        <strain evidence="7 8">59/S3/89</strain>
    </source>
</reference>